<name>A0ABN1WAE9_9ACTN</name>
<keyword evidence="2" id="KW-1185">Reference proteome</keyword>
<gene>
    <name evidence="1" type="ORF">GCM10009665_35790</name>
</gene>
<evidence type="ECO:0008006" key="3">
    <source>
        <dbReference type="Google" id="ProtNLM"/>
    </source>
</evidence>
<dbReference type="RefSeq" id="WP_344442679.1">
    <property type="nucleotide sequence ID" value="NZ_BAAALF010000058.1"/>
</dbReference>
<evidence type="ECO:0000313" key="1">
    <source>
        <dbReference type="EMBL" id="GAA1241919.1"/>
    </source>
</evidence>
<proteinExistence type="predicted"/>
<evidence type="ECO:0000313" key="2">
    <source>
        <dbReference type="Proteomes" id="UP001500037"/>
    </source>
</evidence>
<reference evidence="1 2" key="1">
    <citation type="journal article" date="2019" name="Int. J. Syst. Evol. Microbiol.">
        <title>The Global Catalogue of Microorganisms (GCM) 10K type strain sequencing project: providing services to taxonomists for standard genome sequencing and annotation.</title>
        <authorList>
            <consortium name="The Broad Institute Genomics Platform"/>
            <consortium name="The Broad Institute Genome Sequencing Center for Infectious Disease"/>
            <person name="Wu L."/>
            <person name="Ma J."/>
        </authorList>
    </citation>
    <scope>NUCLEOTIDE SEQUENCE [LARGE SCALE GENOMIC DNA]</scope>
    <source>
        <strain evidence="1 2">JCM 13004</strain>
    </source>
</reference>
<organism evidence="1 2">
    <name type="scientific">Kitasatospora nipponensis</name>
    <dbReference type="NCBI Taxonomy" id="258049"/>
    <lineage>
        <taxon>Bacteria</taxon>
        <taxon>Bacillati</taxon>
        <taxon>Actinomycetota</taxon>
        <taxon>Actinomycetes</taxon>
        <taxon>Kitasatosporales</taxon>
        <taxon>Streptomycetaceae</taxon>
        <taxon>Kitasatospora</taxon>
    </lineage>
</organism>
<accession>A0ABN1WAE9</accession>
<dbReference type="EMBL" id="BAAALF010000058">
    <property type="protein sequence ID" value="GAA1241919.1"/>
    <property type="molecule type" value="Genomic_DNA"/>
</dbReference>
<comment type="caution">
    <text evidence="1">The sequence shown here is derived from an EMBL/GenBank/DDBJ whole genome shotgun (WGS) entry which is preliminary data.</text>
</comment>
<dbReference type="Proteomes" id="UP001500037">
    <property type="component" value="Unassembled WGS sequence"/>
</dbReference>
<protein>
    <recommendedName>
        <fullName evidence="3">Immunity protein 50 of polymorphic toxin system</fullName>
    </recommendedName>
</protein>
<sequence>MSTSTQFAAERIHVDHAATRRLGRWTTAGRFEVRARSGSVQLDLRSPDLPDELELHLDLRRSALRLLLPEDAALDQWGLQWTARGRVKDGQAPQAAGTRLVRLVGAAENSEIRIHRGGVAIVSAMLSREYLQDLRAARAAGRYPTLDDPARRAA</sequence>